<keyword evidence="2" id="KW-1185">Reference proteome</keyword>
<sequence>MSRFTKAKQPFREITEESLELEPYCNELLAFFAERMISGETLRRNSVMQKRRGTQIAIAFTYRRNGELVSCKYRDITKKFWLVSLVVLRA</sequence>
<accession>A0A8S0RWS5</accession>
<dbReference type="GO" id="GO:0003697">
    <property type="term" value="F:single-stranded DNA binding"/>
    <property type="evidence" value="ECO:0007669"/>
    <property type="project" value="InterPro"/>
</dbReference>
<dbReference type="GO" id="GO:0043139">
    <property type="term" value="F:5'-3' DNA helicase activity"/>
    <property type="evidence" value="ECO:0007669"/>
    <property type="project" value="InterPro"/>
</dbReference>
<evidence type="ECO:0000313" key="2">
    <source>
        <dbReference type="Proteomes" id="UP000594638"/>
    </source>
</evidence>
<dbReference type="PANTHER" id="PTHR12873:SF0">
    <property type="entry name" value="TWINKLE MTDNA HELICASE"/>
    <property type="match status" value="1"/>
</dbReference>
<proteinExistence type="predicted"/>
<dbReference type="OrthoDB" id="275278at2759"/>
<dbReference type="InterPro" id="IPR027032">
    <property type="entry name" value="Twinkle-like"/>
</dbReference>
<dbReference type="EMBL" id="CACTIH010003769">
    <property type="protein sequence ID" value="CAA2984541.1"/>
    <property type="molecule type" value="Genomic_DNA"/>
</dbReference>
<dbReference type="Gramene" id="OE9A030816T1">
    <property type="protein sequence ID" value="OE9A030816C1"/>
    <property type="gene ID" value="OE9A030816"/>
</dbReference>
<gene>
    <name evidence="1" type="ORF">OLEA9_A030816</name>
</gene>
<evidence type="ECO:0000313" key="1">
    <source>
        <dbReference type="EMBL" id="CAA2984541.1"/>
    </source>
</evidence>
<dbReference type="AlphaFoldDB" id="A0A8S0RWS5"/>
<protein>
    <submittedName>
        <fullName evidence="1">Twinkle homolog, chloroplastic mitochondrial isoform X1</fullName>
    </submittedName>
</protein>
<name>A0A8S0RWS5_OLEEU</name>
<organism evidence="1 2">
    <name type="scientific">Olea europaea subsp. europaea</name>
    <dbReference type="NCBI Taxonomy" id="158383"/>
    <lineage>
        <taxon>Eukaryota</taxon>
        <taxon>Viridiplantae</taxon>
        <taxon>Streptophyta</taxon>
        <taxon>Embryophyta</taxon>
        <taxon>Tracheophyta</taxon>
        <taxon>Spermatophyta</taxon>
        <taxon>Magnoliopsida</taxon>
        <taxon>eudicotyledons</taxon>
        <taxon>Gunneridae</taxon>
        <taxon>Pentapetalae</taxon>
        <taxon>asterids</taxon>
        <taxon>lamiids</taxon>
        <taxon>Lamiales</taxon>
        <taxon>Oleaceae</taxon>
        <taxon>Oleeae</taxon>
        <taxon>Olea</taxon>
    </lineage>
</organism>
<dbReference type="Proteomes" id="UP000594638">
    <property type="component" value="Unassembled WGS sequence"/>
</dbReference>
<comment type="caution">
    <text evidence="1">The sequence shown here is derived from an EMBL/GenBank/DDBJ whole genome shotgun (WGS) entry which is preliminary data.</text>
</comment>
<reference evidence="1 2" key="1">
    <citation type="submission" date="2019-12" db="EMBL/GenBank/DDBJ databases">
        <authorList>
            <person name="Alioto T."/>
            <person name="Alioto T."/>
            <person name="Gomez Garrido J."/>
        </authorList>
    </citation>
    <scope>NUCLEOTIDE SEQUENCE [LARGE SCALE GENOMIC DNA]</scope>
</reference>
<dbReference type="PANTHER" id="PTHR12873">
    <property type="entry name" value="T7-LIKE MITOCHONDRIAL DNA HELICASE"/>
    <property type="match status" value="1"/>
</dbReference>